<gene>
    <name evidence="2" type="ORF">GCM10007100_01450</name>
</gene>
<dbReference type="InterPro" id="IPR004843">
    <property type="entry name" value="Calcineurin-like_PHP"/>
</dbReference>
<dbReference type="GO" id="GO:0005737">
    <property type="term" value="C:cytoplasm"/>
    <property type="evidence" value="ECO:0007669"/>
    <property type="project" value="TreeGrafter"/>
</dbReference>
<dbReference type="EMBL" id="BMXI01000001">
    <property type="protein sequence ID" value="GHC40645.1"/>
    <property type="molecule type" value="Genomic_DNA"/>
</dbReference>
<feature type="domain" description="Calcineurin-like phosphoesterase" evidence="1">
    <location>
        <begin position="7"/>
        <end position="172"/>
    </location>
</feature>
<dbReference type="PANTHER" id="PTHR42850">
    <property type="entry name" value="METALLOPHOSPHOESTERASE"/>
    <property type="match status" value="1"/>
</dbReference>
<name>A0A918TE24_9BACT</name>
<reference evidence="2" key="2">
    <citation type="submission" date="2020-09" db="EMBL/GenBank/DDBJ databases">
        <authorList>
            <person name="Sun Q."/>
            <person name="Kim S."/>
        </authorList>
    </citation>
    <scope>NUCLEOTIDE SEQUENCE</scope>
    <source>
        <strain evidence="2">KCTC 12988</strain>
    </source>
</reference>
<reference evidence="2" key="1">
    <citation type="journal article" date="2014" name="Int. J. Syst. Evol. Microbiol.">
        <title>Complete genome sequence of Corynebacterium casei LMG S-19264T (=DSM 44701T), isolated from a smear-ripened cheese.</title>
        <authorList>
            <consortium name="US DOE Joint Genome Institute (JGI-PGF)"/>
            <person name="Walter F."/>
            <person name="Albersmeier A."/>
            <person name="Kalinowski J."/>
            <person name="Ruckert C."/>
        </authorList>
    </citation>
    <scope>NUCLEOTIDE SEQUENCE</scope>
    <source>
        <strain evidence="2">KCTC 12988</strain>
    </source>
</reference>
<dbReference type="GO" id="GO:0110154">
    <property type="term" value="P:RNA decapping"/>
    <property type="evidence" value="ECO:0007669"/>
    <property type="project" value="TreeGrafter"/>
</dbReference>
<dbReference type="GO" id="GO:0016791">
    <property type="term" value="F:phosphatase activity"/>
    <property type="evidence" value="ECO:0007669"/>
    <property type="project" value="TreeGrafter"/>
</dbReference>
<dbReference type="Proteomes" id="UP000644507">
    <property type="component" value="Unassembled WGS sequence"/>
</dbReference>
<dbReference type="Pfam" id="PF00149">
    <property type="entry name" value="Metallophos"/>
    <property type="match status" value="1"/>
</dbReference>
<dbReference type="CDD" id="cd00144">
    <property type="entry name" value="MPP_PPP_family"/>
    <property type="match status" value="1"/>
</dbReference>
<evidence type="ECO:0000259" key="1">
    <source>
        <dbReference type="Pfam" id="PF00149"/>
    </source>
</evidence>
<dbReference type="InterPro" id="IPR029052">
    <property type="entry name" value="Metallo-depent_PP-like"/>
</dbReference>
<dbReference type="PANTHER" id="PTHR42850:SF4">
    <property type="entry name" value="ZINC-DEPENDENT ENDOPOLYPHOSPHATASE"/>
    <property type="match status" value="1"/>
</dbReference>
<dbReference type="GO" id="GO:0008803">
    <property type="term" value="F:bis(5'-nucleosyl)-tetraphosphatase (symmetrical) activity"/>
    <property type="evidence" value="ECO:0007669"/>
    <property type="project" value="TreeGrafter"/>
</dbReference>
<dbReference type="InterPro" id="IPR050126">
    <property type="entry name" value="Ap4A_hydrolase"/>
</dbReference>
<organism evidence="2 3">
    <name type="scientific">Roseibacillus persicicus</name>
    <dbReference type="NCBI Taxonomy" id="454148"/>
    <lineage>
        <taxon>Bacteria</taxon>
        <taxon>Pseudomonadati</taxon>
        <taxon>Verrucomicrobiota</taxon>
        <taxon>Verrucomicrobiia</taxon>
        <taxon>Verrucomicrobiales</taxon>
        <taxon>Verrucomicrobiaceae</taxon>
        <taxon>Roseibacillus</taxon>
    </lineage>
</organism>
<keyword evidence="3" id="KW-1185">Reference proteome</keyword>
<sequence length="227" mass="25257">MGVFMTYVFGDIHGCLHSFNTLIELLSPGADDVVVTLGDYVDRGPASKGVIDRLLQLQEEINLVTLRGNHEIMMEEARKGPPASSFWKLNGGIETMASYGGRSLKDVPQSHWDFFDQLKPHYIEGEFLLTHATPPFDKTVEDCDDEDLYWSRFRDLKPRKDGLFLICGHTPQEDRSPALESGHVCLDTGCVHGGFLTALTLETGAYIQADENGELRDGKLDLSLPKS</sequence>
<comment type="caution">
    <text evidence="2">The sequence shown here is derived from an EMBL/GenBank/DDBJ whole genome shotgun (WGS) entry which is preliminary data.</text>
</comment>
<accession>A0A918TE24</accession>
<protein>
    <submittedName>
        <fullName evidence="2">Serine/threonine protein phosphatase</fullName>
    </submittedName>
</protein>
<dbReference type="SUPFAM" id="SSF56300">
    <property type="entry name" value="Metallo-dependent phosphatases"/>
    <property type="match status" value="1"/>
</dbReference>
<dbReference type="AlphaFoldDB" id="A0A918TE24"/>
<proteinExistence type="predicted"/>
<evidence type="ECO:0000313" key="3">
    <source>
        <dbReference type="Proteomes" id="UP000644507"/>
    </source>
</evidence>
<dbReference type="Gene3D" id="3.60.21.10">
    <property type="match status" value="1"/>
</dbReference>
<evidence type="ECO:0000313" key="2">
    <source>
        <dbReference type="EMBL" id="GHC40645.1"/>
    </source>
</evidence>